<evidence type="ECO:0000256" key="5">
    <source>
        <dbReference type="ARBA" id="ARBA00022598"/>
    </source>
</evidence>
<dbReference type="AlphaFoldDB" id="A0A0L6UUA8"/>
<dbReference type="InterPro" id="IPR006195">
    <property type="entry name" value="aa-tRNA-synth_II"/>
</dbReference>
<evidence type="ECO:0000256" key="11">
    <source>
        <dbReference type="ARBA" id="ARBA00047844"/>
    </source>
</evidence>
<evidence type="ECO:0000256" key="2">
    <source>
        <dbReference type="ARBA" id="ARBA00008226"/>
    </source>
</evidence>
<dbReference type="Pfam" id="PF20917">
    <property type="entry name" value="AsnRS_N"/>
    <property type="match status" value="1"/>
</dbReference>
<dbReference type="InterPro" id="IPR045864">
    <property type="entry name" value="aa-tRNA-synth_II/BPL/LPL"/>
</dbReference>
<dbReference type="InterPro" id="IPR002312">
    <property type="entry name" value="Asp/Asn-tRNA-synth_IIb"/>
</dbReference>
<dbReference type="GO" id="GO:0005737">
    <property type="term" value="C:cytoplasm"/>
    <property type="evidence" value="ECO:0007669"/>
    <property type="project" value="UniProtKB-SubCell"/>
</dbReference>
<dbReference type="PROSITE" id="PS50862">
    <property type="entry name" value="AA_TRNA_LIGASE_II"/>
    <property type="match status" value="1"/>
</dbReference>
<keyword evidence="4" id="KW-0963">Cytoplasm</keyword>
<dbReference type="PRINTS" id="PR01042">
    <property type="entry name" value="TRNASYNTHASP"/>
</dbReference>
<dbReference type="GO" id="GO:0005524">
    <property type="term" value="F:ATP binding"/>
    <property type="evidence" value="ECO:0007669"/>
    <property type="project" value="UniProtKB-KW"/>
</dbReference>
<feature type="compositionally biased region" description="Basic and acidic residues" evidence="12">
    <location>
        <begin position="1"/>
        <end position="10"/>
    </location>
</feature>
<name>A0A0L6UUA8_9BASI</name>
<evidence type="ECO:0000256" key="10">
    <source>
        <dbReference type="ARBA" id="ARBA00029886"/>
    </source>
</evidence>
<dbReference type="GO" id="GO:0003676">
    <property type="term" value="F:nucleic acid binding"/>
    <property type="evidence" value="ECO:0007669"/>
    <property type="project" value="InterPro"/>
</dbReference>
<keyword evidence="15" id="KW-1185">Reference proteome</keyword>
<dbReference type="InterPro" id="IPR004364">
    <property type="entry name" value="Aa-tRNA-synt_II"/>
</dbReference>
<dbReference type="STRING" id="27349.A0A0L6UUA8"/>
<dbReference type="GO" id="GO:0004816">
    <property type="term" value="F:asparagine-tRNA ligase activity"/>
    <property type="evidence" value="ECO:0007669"/>
    <property type="project" value="UniProtKB-EC"/>
</dbReference>
<dbReference type="SUPFAM" id="SSF55681">
    <property type="entry name" value="Class II aaRS and biotin synthetases"/>
    <property type="match status" value="1"/>
</dbReference>
<dbReference type="InterPro" id="IPR048952">
    <property type="entry name" value="AsnRS_N"/>
</dbReference>
<comment type="subcellular location">
    <subcellularLocation>
        <location evidence="1">Cytoplasm</location>
    </subcellularLocation>
</comment>
<dbReference type="Gene3D" id="3.30.930.10">
    <property type="entry name" value="Bira Bifunctional Protein, Domain 2"/>
    <property type="match status" value="1"/>
</dbReference>
<evidence type="ECO:0000256" key="12">
    <source>
        <dbReference type="SAM" id="MobiDB-lite"/>
    </source>
</evidence>
<evidence type="ECO:0000256" key="8">
    <source>
        <dbReference type="ARBA" id="ARBA00022917"/>
    </source>
</evidence>
<evidence type="ECO:0000256" key="9">
    <source>
        <dbReference type="ARBA" id="ARBA00023146"/>
    </source>
</evidence>
<accession>A0A0L6UUA8</accession>
<keyword evidence="6" id="KW-0547">Nucleotide-binding</keyword>
<keyword evidence="7" id="KW-0067">ATP-binding</keyword>
<evidence type="ECO:0000313" key="14">
    <source>
        <dbReference type="EMBL" id="KNZ52128.1"/>
    </source>
</evidence>
<dbReference type="PANTHER" id="PTHR22594">
    <property type="entry name" value="ASPARTYL/LYSYL-TRNA SYNTHETASE"/>
    <property type="match status" value="1"/>
</dbReference>
<dbReference type="InterPro" id="IPR004365">
    <property type="entry name" value="NA-bd_OB_tRNA"/>
</dbReference>
<proteinExistence type="inferred from homology"/>
<gene>
    <name evidence="14" type="ORF">VP01_3682g3</name>
</gene>
<dbReference type="SUPFAM" id="SSF50249">
    <property type="entry name" value="Nucleic acid-binding proteins"/>
    <property type="match status" value="1"/>
</dbReference>
<evidence type="ECO:0000256" key="6">
    <source>
        <dbReference type="ARBA" id="ARBA00022741"/>
    </source>
</evidence>
<dbReference type="Gene3D" id="3.30.1910.20">
    <property type="entry name" value="asparaginyl-tRNA synthetase, N-terminal domain"/>
    <property type="match status" value="1"/>
</dbReference>
<dbReference type="VEuPathDB" id="FungiDB:VP01_3682g3"/>
<dbReference type="PANTHER" id="PTHR22594:SF16">
    <property type="entry name" value="ASPARAGINE--TRNA LIGASE, CYTOPLASMIC"/>
    <property type="match status" value="1"/>
</dbReference>
<dbReference type="OrthoDB" id="1931232at2759"/>
<evidence type="ECO:0000256" key="7">
    <source>
        <dbReference type="ARBA" id="ARBA00022840"/>
    </source>
</evidence>
<evidence type="ECO:0000256" key="1">
    <source>
        <dbReference type="ARBA" id="ARBA00004496"/>
    </source>
</evidence>
<reference evidence="14 15" key="1">
    <citation type="submission" date="2015-08" db="EMBL/GenBank/DDBJ databases">
        <title>Next Generation Sequencing and Analysis of the Genome of Puccinia sorghi L Schw, the Causal Agent of Maize Common Rust.</title>
        <authorList>
            <person name="Rochi L."/>
            <person name="Burguener G."/>
            <person name="Darino M."/>
            <person name="Turjanski A."/>
            <person name="Kreff E."/>
            <person name="Dieguez M.J."/>
            <person name="Sacco F."/>
        </authorList>
    </citation>
    <scope>NUCLEOTIDE SEQUENCE [LARGE SCALE GENOMIC DNA]</scope>
    <source>
        <strain evidence="14 15">RO10H11247</strain>
    </source>
</reference>
<feature type="domain" description="Aminoacyl-transfer RNA synthetases class-II family profile" evidence="13">
    <location>
        <begin position="243"/>
        <end position="596"/>
    </location>
</feature>
<keyword evidence="5" id="KW-0436">Ligase</keyword>
<keyword evidence="8" id="KW-0648">Protein biosynthesis</keyword>
<dbReference type="Gene3D" id="2.40.50.140">
    <property type="entry name" value="Nucleic acid-binding proteins"/>
    <property type="match status" value="1"/>
</dbReference>
<evidence type="ECO:0000256" key="4">
    <source>
        <dbReference type="ARBA" id="ARBA00022490"/>
    </source>
</evidence>
<evidence type="ECO:0000313" key="15">
    <source>
        <dbReference type="Proteomes" id="UP000037035"/>
    </source>
</evidence>
<feature type="region of interest" description="Disordered" evidence="12">
    <location>
        <begin position="1"/>
        <end position="20"/>
    </location>
</feature>
<evidence type="ECO:0000259" key="13">
    <source>
        <dbReference type="PROSITE" id="PS50862"/>
    </source>
</evidence>
<sequence length="636" mass="70781">MSTVHIHEGIGSDQTGDGTPTKPFHSILGAFLKNQSTDLNVIIINSNNEQVPATATALKKARKAYDIQLKKNAKVTTPQTATTTAQTTEDSKLEDAKKIIIPETDGNAKKIKILQAINNRDTKVRLFGWVHRLRQQKGLIFIVLRDGTGFLQCVLTGKLAQTYDALTLTTESTIQLTGKVVALPPGKSAPEGHELQADWWAIVGRAPGDADAFNNQISEESGPDTLADRRHLVIRGDTASNVLKVRSALLDAFRKSYAKLSMIEVTPPCMVQTQVEGGSTLFEFGYYGEKAYLTQSSQLYLETCLPSLGDCFCIQESFRAEKSKVSITPLLLCKPVLTILSQTRRHLSEYTHLEGELAFLTFEELLAHIEELICSTLSILLEEPKIKSIIESLNPGFQVPKRPFRRMEYKDAIGWLNERGIMKSEEDGGGPFTLLDDIPEAPERLMTDTIGEPIFLINFPKEIKAFYMKRIPENPNFTESVDVLMPGVGEIVGGSMRMTDYDELLAAYKHAGIPPEPYYWSVPSSLVLSLPFHSSPRYMSRYTDQRKYGTCEHGGYGLGIEVSRSLYISRPFIPVFLILFLIEGIFCRGSWPGFSPVLMSENAPYTQGPIIPCPFPCFLYIFCFVSLIEHIVACLG</sequence>
<organism evidence="14 15">
    <name type="scientific">Puccinia sorghi</name>
    <dbReference type="NCBI Taxonomy" id="27349"/>
    <lineage>
        <taxon>Eukaryota</taxon>
        <taxon>Fungi</taxon>
        <taxon>Dikarya</taxon>
        <taxon>Basidiomycota</taxon>
        <taxon>Pucciniomycotina</taxon>
        <taxon>Pucciniomycetes</taxon>
        <taxon>Pucciniales</taxon>
        <taxon>Pucciniaceae</taxon>
        <taxon>Puccinia</taxon>
    </lineage>
</organism>
<dbReference type="InterPro" id="IPR012340">
    <property type="entry name" value="NA-bd_OB-fold"/>
</dbReference>
<comment type="catalytic activity">
    <reaction evidence="11">
        <text>tRNA(Asn) + L-asparagine + ATP = L-asparaginyl-tRNA(Asn) + AMP + diphosphate + H(+)</text>
        <dbReference type="Rhea" id="RHEA:11180"/>
        <dbReference type="Rhea" id="RHEA-COMP:9659"/>
        <dbReference type="Rhea" id="RHEA-COMP:9674"/>
        <dbReference type="ChEBI" id="CHEBI:15378"/>
        <dbReference type="ChEBI" id="CHEBI:30616"/>
        <dbReference type="ChEBI" id="CHEBI:33019"/>
        <dbReference type="ChEBI" id="CHEBI:58048"/>
        <dbReference type="ChEBI" id="CHEBI:78442"/>
        <dbReference type="ChEBI" id="CHEBI:78515"/>
        <dbReference type="ChEBI" id="CHEBI:456215"/>
        <dbReference type="EC" id="6.1.1.22"/>
    </reaction>
</comment>
<comment type="similarity">
    <text evidence="2">Belongs to the class-II aminoacyl-tRNA synthetase family.</text>
</comment>
<dbReference type="EC" id="6.1.1.22" evidence="3"/>
<keyword evidence="9 14" id="KW-0030">Aminoacyl-tRNA synthetase</keyword>
<dbReference type="Pfam" id="PF01336">
    <property type="entry name" value="tRNA_anti-codon"/>
    <property type="match status" value="1"/>
</dbReference>
<dbReference type="EMBL" id="LAVV01008704">
    <property type="protein sequence ID" value="KNZ52128.1"/>
    <property type="molecule type" value="Genomic_DNA"/>
</dbReference>
<dbReference type="Proteomes" id="UP000037035">
    <property type="component" value="Unassembled WGS sequence"/>
</dbReference>
<dbReference type="GO" id="GO:0006421">
    <property type="term" value="P:asparaginyl-tRNA aminoacylation"/>
    <property type="evidence" value="ECO:0007669"/>
    <property type="project" value="TreeGrafter"/>
</dbReference>
<dbReference type="Pfam" id="PF00152">
    <property type="entry name" value="tRNA-synt_2"/>
    <property type="match status" value="1"/>
</dbReference>
<comment type="caution">
    <text evidence="14">The sequence shown here is derived from an EMBL/GenBank/DDBJ whole genome shotgun (WGS) entry which is preliminary data.</text>
</comment>
<dbReference type="CDD" id="cd04323">
    <property type="entry name" value="AsnRS_cyto_like_N"/>
    <property type="match status" value="1"/>
</dbReference>
<protein>
    <recommendedName>
        <fullName evidence="3">asparagine--tRNA ligase</fullName>
        <ecNumber evidence="3">6.1.1.22</ecNumber>
    </recommendedName>
    <alternativeName>
        <fullName evidence="10">Asparaginyl-tRNA synthetase</fullName>
    </alternativeName>
</protein>
<evidence type="ECO:0000256" key="3">
    <source>
        <dbReference type="ARBA" id="ARBA00012816"/>
    </source>
</evidence>